<evidence type="ECO:0000256" key="1">
    <source>
        <dbReference type="ARBA" id="ARBA00004418"/>
    </source>
</evidence>
<keyword evidence="11" id="KW-1185">Reference proteome</keyword>
<dbReference type="InterPro" id="IPR005768">
    <property type="entry name" value="Lys_Arg_Orn-bd"/>
</dbReference>
<sequence length="241" mass="26926">MKKTLLVLAMTGLCFSAAARDISFGTEATYAPFEFYNESNELVGFDIDIANKICEELNATCKFTNQAYDSLIPSLKTRRIDAAIAGIDITDERSEQVSFTQSYYDNSAEFFALKDKFADVAALEGKRVGLQNGTTHQKYLMDKFPNIVVVSYDSYQNAILDLKSGRIDAIFSDTAVGDEWLEKETNLVVVGEKVTDPAYFGNGFGIAVRKGNDKLLDEFNTALDKMKADGTYQTIYDKWFE</sequence>
<proteinExistence type="inferred from homology"/>
<dbReference type="Pfam" id="PF00497">
    <property type="entry name" value="SBP_bac_3"/>
    <property type="match status" value="1"/>
</dbReference>
<evidence type="ECO:0000256" key="2">
    <source>
        <dbReference type="ARBA" id="ARBA00010333"/>
    </source>
</evidence>
<dbReference type="Gene3D" id="3.40.190.10">
    <property type="entry name" value="Periplasmic binding protein-like II"/>
    <property type="match status" value="2"/>
</dbReference>
<dbReference type="NCBIfam" id="TIGR01096">
    <property type="entry name" value="3A0103s03R"/>
    <property type="match status" value="1"/>
</dbReference>
<evidence type="ECO:0000259" key="8">
    <source>
        <dbReference type="SMART" id="SM00062"/>
    </source>
</evidence>
<dbReference type="InterPro" id="IPR001638">
    <property type="entry name" value="Solute-binding_3/MltF_N"/>
</dbReference>
<evidence type="ECO:0000256" key="7">
    <source>
        <dbReference type="SAM" id="SignalP"/>
    </source>
</evidence>
<feature type="signal peptide" evidence="7">
    <location>
        <begin position="1"/>
        <end position="19"/>
    </location>
</feature>
<evidence type="ECO:0000256" key="6">
    <source>
        <dbReference type="RuleBase" id="RU003744"/>
    </source>
</evidence>
<evidence type="ECO:0000256" key="4">
    <source>
        <dbReference type="ARBA" id="ARBA00022729"/>
    </source>
</evidence>
<feature type="domain" description="Solute-binding protein family 3/N-terminal" evidence="8">
    <location>
        <begin position="21"/>
        <end position="241"/>
    </location>
</feature>
<comment type="subcellular location">
    <subcellularLocation>
        <location evidence="1">Periplasm</location>
    </subcellularLocation>
</comment>
<gene>
    <name evidence="10" type="ORF">IPMB12_10720</name>
</gene>
<dbReference type="InterPro" id="IPR001320">
    <property type="entry name" value="Iontro_rcpt_C"/>
</dbReference>
<accession>A0A6G9IE64</accession>
<keyword evidence="4 7" id="KW-0732">Signal</keyword>
<dbReference type="InParanoid" id="A0A6G9IE64"/>
<dbReference type="EMBL" id="CP050253">
    <property type="protein sequence ID" value="QIQ22117.1"/>
    <property type="molecule type" value="Genomic_DNA"/>
</dbReference>
<evidence type="ECO:0000256" key="3">
    <source>
        <dbReference type="ARBA" id="ARBA00022448"/>
    </source>
</evidence>
<organism evidence="10 11">
    <name type="scientific">Zophobihabitans entericus</name>
    <dbReference type="NCBI Taxonomy" id="1635327"/>
    <lineage>
        <taxon>Bacteria</taxon>
        <taxon>Pseudomonadati</taxon>
        <taxon>Pseudomonadota</taxon>
        <taxon>Gammaproteobacteria</taxon>
        <taxon>Orbales</taxon>
        <taxon>Orbaceae</taxon>
        <taxon>Zophobihabitans</taxon>
    </lineage>
</organism>
<name>A0A6G9IE64_9GAMM</name>
<dbReference type="PROSITE" id="PS01039">
    <property type="entry name" value="SBP_BACTERIAL_3"/>
    <property type="match status" value="1"/>
</dbReference>
<reference evidence="10 11" key="1">
    <citation type="submission" date="2020-03" db="EMBL/GenBank/DDBJ databases">
        <title>Complete genome sequence of Orbus sp. IPMB12 (BCRC 80908).</title>
        <authorList>
            <person name="Lo W.-S."/>
            <person name="Chang T.-H."/>
            <person name="Kuo C.-H."/>
        </authorList>
    </citation>
    <scope>NUCLEOTIDE SEQUENCE [LARGE SCALE GENOMIC DNA]</scope>
    <source>
        <strain evidence="10 11">IPMB12</strain>
    </source>
</reference>
<protein>
    <submittedName>
        <fullName evidence="10">Transporter substrate-binding domain-containing protein</fullName>
    </submittedName>
</protein>
<dbReference type="SMART" id="SM00079">
    <property type="entry name" value="PBPe"/>
    <property type="match status" value="1"/>
</dbReference>
<evidence type="ECO:0000256" key="5">
    <source>
        <dbReference type="ARBA" id="ARBA00022764"/>
    </source>
</evidence>
<dbReference type="SMART" id="SM00062">
    <property type="entry name" value="PBPb"/>
    <property type="match status" value="1"/>
</dbReference>
<feature type="chain" id="PRO_5026160353" evidence="7">
    <location>
        <begin position="20"/>
        <end position="241"/>
    </location>
</feature>
<dbReference type="FunCoup" id="A0A6G9IE64">
    <property type="interactions" value="103"/>
</dbReference>
<evidence type="ECO:0000313" key="10">
    <source>
        <dbReference type="EMBL" id="QIQ22117.1"/>
    </source>
</evidence>
<dbReference type="InterPro" id="IPR018313">
    <property type="entry name" value="SBP_3_CS"/>
</dbReference>
<dbReference type="KEGG" id="orb:IPMB12_10720"/>
<dbReference type="PANTHER" id="PTHR35936:SF20">
    <property type="entry name" value="ABC TRANSPORTER ARGININE-BINDING PROTEIN 2-RELATED"/>
    <property type="match status" value="1"/>
</dbReference>
<dbReference type="CDD" id="cd13700">
    <property type="entry name" value="PBP2_Arg_STM4351"/>
    <property type="match status" value="1"/>
</dbReference>
<dbReference type="GO" id="GO:0016020">
    <property type="term" value="C:membrane"/>
    <property type="evidence" value="ECO:0007669"/>
    <property type="project" value="InterPro"/>
</dbReference>
<dbReference type="AlphaFoldDB" id="A0A6G9IE64"/>
<keyword evidence="3" id="KW-0813">Transport</keyword>
<dbReference type="PANTHER" id="PTHR35936">
    <property type="entry name" value="MEMBRANE-BOUND LYTIC MUREIN TRANSGLYCOSYLASE F"/>
    <property type="match status" value="1"/>
</dbReference>
<evidence type="ECO:0000313" key="11">
    <source>
        <dbReference type="Proteomes" id="UP000501168"/>
    </source>
</evidence>
<keyword evidence="5" id="KW-0574">Periplasm</keyword>
<feature type="domain" description="Ionotropic glutamate receptor C-terminal" evidence="9">
    <location>
        <begin position="21"/>
        <end position="241"/>
    </location>
</feature>
<dbReference type="GO" id="GO:0030288">
    <property type="term" value="C:outer membrane-bounded periplasmic space"/>
    <property type="evidence" value="ECO:0007669"/>
    <property type="project" value="InterPro"/>
</dbReference>
<dbReference type="SUPFAM" id="SSF53850">
    <property type="entry name" value="Periplasmic binding protein-like II"/>
    <property type="match status" value="1"/>
</dbReference>
<dbReference type="Proteomes" id="UP000501168">
    <property type="component" value="Chromosome"/>
</dbReference>
<dbReference type="RefSeq" id="WP_166917414.1">
    <property type="nucleotide sequence ID" value="NZ_CP050253.1"/>
</dbReference>
<evidence type="ECO:0000259" key="9">
    <source>
        <dbReference type="SMART" id="SM00079"/>
    </source>
</evidence>
<comment type="similarity">
    <text evidence="2 6">Belongs to the bacterial solute-binding protein 3 family.</text>
</comment>
<dbReference type="GO" id="GO:0015276">
    <property type="term" value="F:ligand-gated monoatomic ion channel activity"/>
    <property type="evidence" value="ECO:0007669"/>
    <property type="project" value="InterPro"/>
</dbReference>